<organism evidence="2 3">
    <name type="scientific">Desulfovibrio fairfieldensis</name>
    <dbReference type="NCBI Taxonomy" id="44742"/>
    <lineage>
        <taxon>Bacteria</taxon>
        <taxon>Pseudomonadati</taxon>
        <taxon>Thermodesulfobacteriota</taxon>
        <taxon>Desulfovibrionia</taxon>
        <taxon>Desulfovibrionales</taxon>
        <taxon>Desulfovibrionaceae</taxon>
        <taxon>Desulfovibrio</taxon>
    </lineage>
</organism>
<evidence type="ECO:0000313" key="2">
    <source>
        <dbReference type="EMBL" id="AMD91166.1"/>
    </source>
</evidence>
<dbReference type="Proteomes" id="UP000069241">
    <property type="component" value="Chromosome"/>
</dbReference>
<protein>
    <submittedName>
        <fullName evidence="2">Peptide synthetase</fullName>
    </submittedName>
</protein>
<dbReference type="AlphaFoldDB" id="A0A0X8JLY6"/>
<keyword evidence="1" id="KW-0732">Signal</keyword>
<reference evidence="3" key="1">
    <citation type="submission" date="2016-02" db="EMBL/GenBank/DDBJ databases">
        <authorList>
            <person name="Holder M.E."/>
            <person name="Ajami N.J."/>
            <person name="Petrosino J.F."/>
        </authorList>
    </citation>
    <scope>NUCLEOTIDE SEQUENCE [LARGE SCALE GENOMIC DNA]</scope>
    <source>
        <strain evidence="3">CCUG 45958</strain>
    </source>
</reference>
<dbReference type="PROSITE" id="PS51257">
    <property type="entry name" value="PROKAR_LIPOPROTEIN"/>
    <property type="match status" value="1"/>
</dbReference>
<proteinExistence type="predicted"/>
<dbReference type="KEGG" id="dfi:AXF13_14100"/>
<evidence type="ECO:0000256" key="1">
    <source>
        <dbReference type="SAM" id="SignalP"/>
    </source>
</evidence>
<accession>A0A0X8JLY6</accession>
<gene>
    <name evidence="2" type="ORF">AXF13_14100</name>
</gene>
<dbReference type="RefSeq" id="WP_062254205.1">
    <property type="nucleotide sequence ID" value="NZ_CP014229.1"/>
</dbReference>
<sequence>MKPCLLLFLLLCGLGGCLSHSIGPAEVKRDASAPHAVLERDQAVFVTTLTPLPPDAGDSAEYIAAQFAKYLRPVARETRYGAPVADAADGLAKARDCGCGYLVLLRVLQWKASSLFSPGHAAEVEISVMKVDTGALRDKSTVSASCWSMLASLEQSTRECLRPQVNTWLQQAFNTDTVLKAHTNPGTFSLGVTYK</sequence>
<name>A0A0X8JLY6_9BACT</name>
<feature type="signal peptide" evidence="1">
    <location>
        <begin position="1"/>
        <end position="21"/>
    </location>
</feature>
<evidence type="ECO:0000313" key="3">
    <source>
        <dbReference type="Proteomes" id="UP000069241"/>
    </source>
</evidence>
<keyword evidence="3" id="KW-1185">Reference proteome</keyword>
<dbReference type="EMBL" id="CP014229">
    <property type="protein sequence ID" value="AMD91166.1"/>
    <property type="molecule type" value="Genomic_DNA"/>
</dbReference>
<feature type="chain" id="PRO_5007067537" evidence="1">
    <location>
        <begin position="22"/>
        <end position="195"/>
    </location>
</feature>